<organism evidence="2 3">
    <name type="scientific">Mycena metata</name>
    <dbReference type="NCBI Taxonomy" id="1033252"/>
    <lineage>
        <taxon>Eukaryota</taxon>
        <taxon>Fungi</taxon>
        <taxon>Dikarya</taxon>
        <taxon>Basidiomycota</taxon>
        <taxon>Agaricomycotina</taxon>
        <taxon>Agaricomycetes</taxon>
        <taxon>Agaricomycetidae</taxon>
        <taxon>Agaricales</taxon>
        <taxon>Marasmiineae</taxon>
        <taxon>Mycenaceae</taxon>
        <taxon>Mycena</taxon>
    </lineage>
</organism>
<evidence type="ECO:0000313" key="2">
    <source>
        <dbReference type="EMBL" id="KAJ7758665.1"/>
    </source>
</evidence>
<dbReference type="AlphaFoldDB" id="A0AAD7J794"/>
<gene>
    <name evidence="2" type="ORF">B0H16DRAFT_642115</name>
</gene>
<reference evidence="2" key="1">
    <citation type="submission" date="2023-03" db="EMBL/GenBank/DDBJ databases">
        <title>Massive genome expansion in bonnet fungi (Mycena s.s.) driven by repeated elements and novel gene families across ecological guilds.</title>
        <authorList>
            <consortium name="Lawrence Berkeley National Laboratory"/>
            <person name="Harder C.B."/>
            <person name="Miyauchi S."/>
            <person name="Viragh M."/>
            <person name="Kuo A."/>
            <person name="Thoen E."/>
            <person name="Andreopoulos B."/>
            <person name="Lu D."/>
            <person name="Skrede I."/>
            <person name="Drula E."/>
            <person name="Henrissat B."/>
            <person name="Morin E."/>
            <person name="Kohler A."/>
            <person name="Barry K."/>
            <person name="LaButti K."/>
            <person name="Morin E."/>
            <person name="Salamov A."/>
            <person name="Lipzen A."/>
            <person name="Mereny Z."/>
            <person name="Hegedus B."/>
            <person name="Baldrian P."/>
            <person name="Stursova M."/>
            <person name="Weitz H."/>
            <person name="Taylor A."/>
            <person name="Grigoriev I.V."/>
            <person name="Nagy L.G."/>
            <person name="Martin F."/>
            <person name="Kauserud H."/>
        </authorList>
    </citation>
    <scope>NUCLEOTIDE SEQUENCE</scope>
    <source>
        <strain evidence="2">CBHHK182m</strain>
    </source>
</reference>
<name>A0AAD7J794_9AGAR</name>
<evidence type="ECO:0000256" key="1">
    <source>
        <dbReference type="SAM" id="MobiDB-lite"/>
    </source>
</evidence>
<accession>A0AAD7J794</accession>
<keyword evidence="3" id="KW-1185">Reference proteome</keyword>
<dbReference type="Proteomes" id="UP001215598">
    <property type="component" value="Unassembled WGS sequence"/>
</dbReference>
<dbReference type="EMBL" id="JARKIB010000041">
    <property type="protein sequence ID" value="KAJ7758665.1"/>
    <property type="molecule type" value="Genomic_DNA"/>
</dbReference>
<sequence length="91" mass="9996">MSETVQEDPVRIRFPPFPPVPDGVAIVPFEDFQESGTRVVGTDGVERDGLGIPTIVLVKPLSKKRQRSAAVKDLRRSKRAAAQLADVTTQR</sequence>
<feature type="region of interest" description="Disordered" evidence="1">
    <location>
        <begin position="68"/>
        <end position="91"/>
    </location>
</feature>
<comment type="caution">
    <text evidence="2">The sequence shown here is derived from an EMBL/GenBank/DDBJ whole genome shotgun (WGS) entry which is preliminary data.</text>
</comment>
<proteinExistence type="predicted"/>
<evidence type="ECO:0000313" key="3">
    <source>
        <dbReference type="Proteomes" id="UP001215598"/>
    </source>
</evidence>
<protein>
    <submittedName>
        <fullName evidence="2">Uncharacterized protein</fullName>
    </submittedName>
</protein>